<proteinExistence type="predicted"/>
<dbReference type="Gene3D" id="3.50.50.60">
    <property type="entry name" value="FAD/NAD(P)-binding domain"/>
    <property type="match status" value="1"/>
</dbReference>
<dbReference type="InterPro" id="IPR036188">
    <property type="entry name" value="FAD/NAD-bd_sf"/>
</dbReference>
<dbReference type="EMBL" id="JAELXT010000010">
    <property type="protein sequence ID" value="MBJ6126133.1"/>
    <property type="molecule type" value="Genomic_DNA"/>
</dbReference>
<dbReference type="SUPFAM" id="SSF51905">
    <property type="entry name" value="FAD/NAD(P)-binding domain"/>
    <property type="match status" value="1"/>
</dbReference>
<evidence type="ECO:0000313" key="3">
    <source>
        <dbReference type="Proteomes" id="UP000620670"/>
    </source>
</evidence>
<dbReference type="InterPro" id="IPR002938">
    <property type="entry name" value="FAD-bd"/>
</dbReference>
<feature type="domain" description="FAD-binding" evidence="1">
    <location>
        <begin position="8"/>
        <end position="131"/>
    </location>
</feature>
<comment type="caution">
    <text evidence="2">The sequence shown here is derived from an EMBL/GenBank/DDBJ whole genome shotgun (WGS) entry which is preliminary data.</text>
</comment>
<dbReference type="InterPro" id="IPR050407">
    <property type="entry name" value="Geranylgeranyl_reductase"/>
</dbReference>
<evidence type="ECO:0000259" key="1">
    <source>
        <dbReference type="Pfam" id="PF01494"/>
    </source>
</evidence>
<protein>
    <submittedName>
        <fullName evidence="2">NAD-binding protein</fullName>
    </submittedName>
</protein>
<evidence type="ECO:0000313" key="2">
    <source>
        <dbReference type="EMBL" id="MBJ6126133.1"/>
    </source>
</evidence>
<dbReference type="PANTHER" id="PTHR42685">
    <property type="entry name" value="GERANYLGERANYL DIPHOSPHATE REDUCTASE"/>
    <property type="match status" value="1"/>
</dbReference>
<sequence length="384" mass="42301">MSGQRRQEIVIVGGGLAGASAACVLGRAGHSVLLLERDPEPRHKVCGEFLSIEAQTYLAHLGIDLDLLGASRISRLRLFHREKRTETDLPFLARGLSRKALDEALLQRAMALGAEVARGVAVRTISSEESSHQVDASPFGTVHADSLFLASGKHDVRGARRPTSGSMNDFIGFKMHYRLSEEQRAALDGTIEIILFDEGYAGLQLIEDDIANLCLVVTRQRFETIGRSWDSLTEQIALECPPLAETLRGAAMLFDKPLSIFQIPYGFVHRPDTTEPQGIFRLGDQIGVIPSFTGEGMSMALHSGCLAATTYLRLGRRSTSFHQQMAADIRGQIRLAFLLNKAARQHLGQAAIFHLCRTWPSIMRQVASFTRMREASMQRALVPP</sequence>
<dbReference type="Proteomes" id="UP000620670">
    <property type="component" value="Unassembled WGS sequence"/>
</dbReference>
<name>A0ABS0Y1F0_9HYPH</name>
<reference evidence="3" key="1">
    <citation type="submission" date="2020-12" db="EMBL/GenBank/DDBJ databases">
        <title>Hymenobacter sp.</title>
        <authorList>
            <person name="Kim M.K."/>
        </authorList>
    </citation>
    <scope>NUCLEOTIDE SEQUENCE [LARGE SCALE GENOMIC DNA]</scope>
    <source>
        <strain evidence="3">BT325</strain>
    </source>
</reference>
<dbReference type="PANTHER" id="PTHR42685:SF22">
    <property type="entry name" value="CONDITIONED MEDIUM FACTOR RECEPTOR 1"/>
    <property type="match status" value="1"/>
</dbReference>
<dbReference type="Pfam" id="PF01494">
    <property type="entry name" value="FAD_binding_3"/>
    <property type="match status" value="1"/>
</dbReference>
<accession>A0ABS0Y1F0</accession>
<gene>
    <name evidence="2" type="ORF">JAO75_12050</name>
</gene>
<dbReference type="RefSeq" id="WP_199049386.1">
    <property type="nucleotide sequence ID" value="NZ_JAELXT010000010.1"/>
</dbReference>
<keyword evidence="3" id="KW-1185">Reference proteome</keyword>
<organism evidence="2 3">
    <name type="scientific">Microvirga splendida</name>
    <dbReference type="NCBI Taxonomy" id="2795727"/>
    <lineage>
        <taxon>Bacteria</taxon>
        <taxon>Pseudomonadati</taxon>
        <taxon>Pseudomonadota</taxon>
        <taxon>Alphaproteobacteria</taxon>
        <taxon>Hyphomicrobiales</taxon>
        <taxon>Methylobacteriaceae</taxon>
        <taxon>Microvirga</taxon>
    </lineage>
</organism>
<dbReference type="PROSITE" id="PS51257">
    <property type="entry name" value="PROKAR_LIPOPROTEIN"/>
    <property type="match status" value="1"/>
</dbReference>